<keyword evidence="2" id="KW-0732">Signal</keyword>
<sequence>MIPESRSLSRCFTRLGVIVACVCLIFLTQEAHGKPIPNNQCGLWHRVAEEKIGTRRDFVKRSLVQSCYRGSTRFKKPEMEQGNFLVHDYKPFAHDSESNMDPPKKPLNIHLFETSADTKSSPLWLMKPKGSPLHKTLIKQLLRKLAWGADSKSYKLKEFDTSSMTRDNILTDTKHQNKDENAKLAIEQKPVIVDGKLFINFDFSDANRELIDGLISPPPSERSSPNRSPISDDGPFSFYSDDGELIRGRGIKTPDRFPRRADVHEYMKGRWHVEW</sequence>
<organism evidence="4">
    <name type="scientific">Melampsora larici-populina (strain 98AG31 / pathotype 3-4-7)</name>
    <name type="common">Poplar leaf rust fungus</name>
    <dbReference type="NCBI Taxonomy" id="747676"/>
    <lineage>
        <taxon>Eukaryota</taxon>
        <taxon>Fungi</taxon>
        <taxon>Dikarya</taxon>
        <taxon>Basidiomycota</taxon>
        <taxon>Pucciniomycotina</taxon>
        <taxon>Pucciniomycetes</taxon>
        <taxon>Pucciniales</taxon>
        <taxon>Melampsoraceae</taxon>
        <taxon>Melampsora</taxon>
    </lineage>
</organism>
<reference evidence="4" key="1">
    <citation type="journal article" date="2011" name="Proc. Natl. Acad. Sci. U.S.A.">
        <title>Obligate biotrophy features unraveled by the genomic analysis of rust fungi.</title>
        <authorList>
            <person name="Duplessis S."/>
            <person name="Cuomo C.A."/>
            <person name="Lin Y.-C."/>
            <person name="Aerts A."/>
            <person name="Tisserant E."/>
            <person name="Veneault-Fourrey C."/>
            <person name="Joly D.L."/>
            <person name="Hacquard S."/>
            <person name="Amselem J."/>
            <person name="Cantarel B.L."/>
            <person name="Chiu R."/>
            <person name="Coutinho P.M."/>
            <person name="Feau N."/>
            <person name="Field M."/>
            <person name="Frey P."/>
            <person name="Gelhaye E."/>
            <person name="Goldberg J."/>
            <person name="Grabherr M.G."/>
            <person name="Kodira C.D."/>
            <person name="Kohler A."/>
            <person name="Kuees U."/>
            <person name="Lindquist E.A."/>
            <person name="Lucas S.M."/>
            <person name="Mago R."/>
            <person name="Mauceli E."/>
            <person name="Morin E."/>
            <person name="Murat C."/>
            <person name="Pangilinan J.L."/>
            <person name="Park R."/>
            <person name="Pearson M."/>
            <person name="Quesneville H."/>
            <person name="Rouhier N."/>
            <person name="Sakthikumar S."/>
            <person name="Salamov A.A."/>
            <person name="Schmutz J."/>
            <person name="Selles B."/>
            <person name="Shapiro H."/>
            <person name="Tanguay P."/>
            <person name="Tuskan G.A."/>
            <person name="Henrissat B."/>
            <person name="Van de Peer Y."/>
            <person name="Rouze P."/>
            <person name="Ellis J.G."/>
            <person name="Dodds P.N."/>
            <person name="Schein J.E."/>
            <person name="Zhong S."/>
            <person name="Hamelin R.C."/>
            <person name="Grigoriev I.V."/>
            <person name="Szabo L.J."/>
            <person name="Martin F."/>
        </authorList>
    </citation>
    <scope>NUCLEOTIDE SEQUENCE [LARGE SCALE GENOMIC DNA]</scope>
    <source>
        <strain evidence="4">98AG31 / pathotype 3-4-7</strain>
    </source>
</reference>
<dbReference type="Proteomes" id="UP000001072">
    <property type="component" value="Unassembled WGS sequence"/>
</dbReference>
<feature type="region of interest" description="Disordered" evidence="1">
    <location>
        <begin position="214"/>
        <end position="237"/>
    </location>
</feature>
<name>F4RXA2_MELLP</name>
<evidence type="ECO:0000313" key="4">
    <source>
        <dbReference type="Proteomes" id="UP000001072"/>
    </source>
</evidence>
<evidence type="ECO:0000256" key="1">
    <source>
        <dbReference type="SAM" id="MobiDB-lite"/>
    </source>
</evidence>
<keyword evidence="4" id="KW-1185">Reference proteome</keyword>
<dbReference type="EMBL" id="GL883127">
    <property type="protein sequence ID" value="EGG02930.1"/>
    <property type="molecule type" value="Genomic_DNA"/>
</dbReference>
<dbReference type="InParanoid" id="F4RXA2"/>
<dbReference type="KEGG" id="mlr:MELLADRAFT_124494"/>
<dbReference type="OrthoDB" id="10610882at2759"/>
<dbReference type="GeneID" id="18926782"/>
<feature type="chain" id="PRO_5003315652" evidence="2">
    <location>
        <begin position="34"/>
        <end position="275"/>
    </location>
</feature>
<dbReference type="AlphaFoldDB" id="F4RXA2"/>
<dbReference type="HOGENOM" id="CLU_1124773_0_0_1"/>
<evidence type="ECO:0000256" key="2">
    <source>
        <dbReference type="SAM" id="SignalP"/>
    </source>
</evidence>
<accession>F4RXA2</accession>
<evidence type="ECO:0000313" key="3">
    <source>
        <dbReference type="EMBL" id="EGG02930.1"/>
    </source>
</evidence>
<dbReference type="VEuPathDB" id="FungiDB:MELLADRAFT_124494"/>
<protein>
    <submittedName>
        <fullName evidence="3">Secreted protein</fullName>
    </submittedName>
</protein>
<dbReference type="RefSeq" id="XP_007413723.1">
    <property type="nucleotide sequence ID" value="XM_007413661.1"/>
</dbReference>
<proteinExistence type="predicted"/>
<feature type="compositionally biased region" description="Low complexity" evidence="1">
    <location>
        <begin position="221"/>
        <end position="231"/>
    </location>
</feature>
<gene>
    <name evidence="3" type="ORF">MELLADRAFT_124494</name>
</gene>
<feature type="signal peptide" evidence="2">
    <location>
        <begin position="1"/>
        <end position="33"/>
    </location>
</feature>